<evidence type="ECO:0000256" key="1">
    <source>
        <dbReference type="ARBA" id="ARBA00022679"/>
    </source>
</evidence>
<dbReference type="PANTHER" id="PTHR46401">
    <property type="entry name" value="GLYCOSYLTRANSFERASE WBBK-RELATED"/>
    <property type="match status" value="1"/>
</dbReference>
<name>A0A3A4ZBY0_UNCKA</name>
<comment type="caution">
    <text evidence="2">The sequence shown here is derived from an EMBL/GenBank/DDBJ whole genome shotgun (WGS) entry which is preliminary data.</text>
</comment>
<dbReference type="GO" id="GO:0016757">
    <property type="term" value="F:glycosyltransferase activity"/>
    <property type="evidence" value="ECO:0007669"/>
    <property type="project" value="TreeGrafter"/>
</dbReference>
<reference evidence="2 3" key="1">
    <citation type="journal article" date="2017" name="ISME J.">
        <title>Energy and carbon metabolisms in a deep terrestrial subsurface fluid microbial community.</title>
        <authorList>
            <person name="Momper L."/>
            <person name="Jungbluth S.P."/>
            <person name="Lee M.D."/>
            <person name="Amend J.P."/>
        </authorList>
    </citation>
    <scope>NUCLEOTIDE SEQUENCE [LARGE SCALE GENOMIC DNA]</scope>
    <source>
        <strain evidence="2">SURF_46</strain>
    </source>
</reference>
<dbReference type="AlphaFoldDB" id="A0A3A4ZBY0"/>
<dbReference type="Gene3D" id="3.40.50.2000">
    <property type="entry name" value="Glycogen Phosphorylase B"/>
    <property type="match status" value="2"/>
</dbReference>
<dbReference type="Pfam" id="PF13692">
    <property type="entry name" value="Glyco_trans_1_4"/>
    <property type="match status" value="1"/>
</dbReference>
<proteinExistence type="predicted"/>
<gene>
    <name evidence="2" type="ORF">C4561_04800</name>
</gene>
<sequence>MKVLFIWNVIPDEEITVVKGHSVAGNRMQLGILKGLTRHIPGSVSSLTIYPIASYPKEKHIFIKEKQLNVTKHITTHQISFINIFFIKQLMQIINGFLYGFRWARLLSKNDKKIIICYNAMSMTALPTIWVSKLFKCKSVCILADPPIDIQKRGKLGRLVYKIDSIISKRNLKAFDGIVTLNEEAAELYAPGTPYLIIDGGFSLDEDFRSKEKILLSTDDSKTKRIMFAGTLADHNGIRNLLAVFTLIKNTNYRLIIYGSGPLEDYVKKASKEDQRIIYMGMKPNKEVKIAQQNVDLLINPRPVNDMMSRLTFPSKLIEYMLSGTPVITTRLNGITEDYYPYLYFFDEETPEAFAQKITEVLGLDQEERRKKGIAAREYVIKNKNWDVQCRKIVEFIFKEGSH</sequence>
<organism evidence="2 3">
    <name type="scientific">candidate division WWE3 bacterium</name>
    <dbReference type="NCBI Taxonomy" id="2053526"/>
    <lineage>
        <taxon>Bacteria</taxon>
        <taxon>Katanobacteria</taxon>
    </lineage>
</organism>
<evidence type="ECO:0000313" key="3">
    <source>
        <dbReference type="Proteomes" id="UP000265540"/>
    </source>
</evidence>
<protein>
    <submittedName>
        <fullName evidence="2">Glycosyltransferase</fullName>
    </submittedName>
</protein>
<dbReference type="Proteomes" id="UP000265540">
    <property type="component" value="Unassembled WGS sequence"/>
</dbReference>
<dbReference type="SUPFAM" id="SSF53756">
    <property type="entry name" value="UDP-Glycosyltransferase/glycogen phosphorylase"/>
    <property type="match status" value="1"/>
</dbReference>
<accession>A0A3A4ZBY0</accession>
<evidence type="ECO:0000313" key="2">
    <source>
        <dbReference type="EMBL" id="RJR26638.1"/>
    </source>
</evidence>
<keyword evidence="1 2" id="KW-0808">Transferase</keyword>
<dbReference type="PANTHER" id="PTHR46401:SF2">
    <property type="entry name" value="GLYCOSYLTRANSFERASE WBBK-RELATED"/>
    <property type="match status" value="1"/>
</dbReference>
<dbReference type="EMBL" id="QZJF01000019">
    <property type="protein sequence ID" value="RJR26638.1"/>
    <property type="molecule type" value="Genomic_DNA"/>
</dbReference>